<reference evidence="3" key="1">
    <citation type="submission" date="2021-07" db="EMBL/GenBank/DDBJ databases">
        <title>Comparative genomics of Bacteroides fragilis group isolates reveals species-dependent resistance mechanisms and validates clinical tools for resistance prediction.</title>
        <authorList>
            <person name="Wallace M.J."/>
            <person name="Jean S."/>
            <person name="Wallace M.A."/>
            <person name="Carey-Ann B.D."/>
            <person name="Dantas G."/>
        </authorList>
    </citation>
    <scope>NUCLEOTIDE SEQUENCE</scope>
    <source>
        <strain evidence="3">BJH_160</strain>
    </source>
</reference>
<feature type="domain" description="SusD-like N-terminal" evidence="2">
    <location>
        <begin position="24"/>
        <end position="227"/>
    </location>
</feature>
<dbReference type="AlphaFoldDB" id="A0AAW4ZHH9"/>
<proteinExistence type="predicted"/>
<evidence type="ECO:0000256" key="1">
    <source>
        <dbReference type="SAM" id="SignalP"/>
    </source>
</evidence>
<gene>
    <name evidence="3" type="ORF">K0H07_27745</name>
</gene>
<organism evidence="3 4">
    <name type="scientific">Bacteroides thetaiotaomicron</name>
    <dbReference type="NCBI Taxonomy" id="818"/>
    <lineage>
        <taxon>Bacteria</taxon>
        <taxon>Pseudomonadati</taxon>
        <taxon>Bacteroidota</taxon>
        <taxon>Bacteroidia</taxon>
        <taxon>Bacteroidales</taxon>
        <taxon>Bacteroidaceae</taxon>
        <taxon>Bacteroides</taxon>
    </lineage>
</organism>
<keyword evidence="1" id="KW-0732">Signal</keyword>
<dbReference type="SUPFAM" id="SSF48452">
    <property type="entry name" value="TPR-like"/>
    <property type="match status" value="1"/>
</dbReference>
<dbReference type="PROSITE" id="PS51257">
    <property type="entry name" value="PROKAR_LIPOPROTEIN"/>
    <property type="match status" value="1"/>
</dbReference>
<accession>A0AAW4ZHH9</accession>
<name>A0AAW4ZHH9_BACT4</name>
<comment type="caution">
    <text evidence="3">The sequence shown here is derived from an EMBL/GenBank/DDBJ whole genome shotgun (WGS) entry which is preliminary data.</text>
</comment>
<feature type="signal peptide" evidence="1">
    <location>
        <begin position="1"/>
        <end position="26"/>
    </location>
</feature>
<feature type="chain" id="PRO_5043531825" evidence="1">
    <location>
        <begin position="27"/>
        <end position="533"/>
    </location>
</feature>
<dbReference type="Pfam" id="PF14322">
    <property type="entry name" value="SusD-like_3"/>
    <property type="match status" value="1"/>
</dbReference>
<dbReference type="EMBL" id="JAHYQA010000036">
    <property type="protein sequence ID" value="MCE9240922.1"/>
    <property type="molecule type" value="Genomic_DNA"/>
</dbReference>
<evidence type="ECO:0000313" key="4">
    <source>
        <dbReference type="Proteomes" id="UP001200544"/>
    </source>
</evidence>
<dbReference type="Gene3D" id="1.25.40.390">
    <property type="match status" value="2"/>
</dbReference>
<evidence type="ECO:0000259" key="2">
    <source>
        <dbReference type="Pfam" id="PF14322"/>
    </source>
</evidence>
<dbReference type="Proteomes" id="UP001200544">
    <property type="component" value="Unassembled WGS sequence"/>
</dbReference>
<evidence type="ECO:0000313" key="3">
    <source>
        <dbReference type="EMBL" id="MCE9240922.1"/>
    </source>
</evidence>
<protein>
    <submittedName>
        <fullName evidence="3">RagB/SusD family nutrient uptake outer membrane protein</fullName>
    </submittedName>
</protein>
<sequence>MRIMKRINLLYIVLTALSLSSCSDFLDTLPDNRAEMNSAEKVTSLLVSAYADHAPIMLMEFGTDNVMDNGSEFPVRYQGHENTYLWKDIPTTDNDDPKAVFESYYKAIASANQALKSIEELGDPASLAPYKGEALLCRAYSHFTLANVFCLPYNPETADKDMGLPYAISPETTPFVAYERGTMAQLYEQINKDIEEALPLISDDAYTVPKYHFNRKAAYAFAARFNLFYVHTDKSNYQKVIDYATIALGNQPASMVRNFTKYLPLGAEDIKNAYVQASEPANFLIMPAYSAMARLLGSYGKRYGHSRPVITYETMWAGGPWGTNGSSGFLISKAYGSDQAVRFPKLDEFWEETDKVAQTGFAHIVTVPFTADETLLCRAEAYVFKERYDEAAADLNIWQVARCKESVTIGGKLMNLQTLTPEIINNFFQNRKYCPVVSTSASGNDRTIKKQLHPQGFTVAEGEQENFIQCILHFRRLEGLHDGLRWCDIKRYGIEVGHNREGLPADILKSDDPRRAIQLPADVITAGLQANPR</sequence>
<dbReference type="InterPro" id="IPR033985">
    <property type="entry name" value="SusD-like_N"/>
</dbReference>
<dbReference type="InterPro" id="IPR011990">
    <property type="entry name" value="TPR-like_helical_dom_sf"/>
</dbReference>